<dbReference type="EMBL" id="JAUIZM010000001">
    <property type="protein sequence ID" value="KAK1404964.1"/>
    <property type="molecule type" value="Genomic_DNA"/>
</dbReference>
<name>A0AAD8JIM4_9APIA</name>
<comment type="caution">
    <text evidence="1">The sequence shown here is derived from an EMBL/GenBank/DDBJ whole genome shotgun (WGS) entry which is preliminary data.</text>
</comment>
<evidence type="ECO:0000313" key="1">
    <source>
        <dbReference type="EMBL" id="KAK1404964.1"/>
    </source>
</evidence>
<reference evidence="1" key="2">
    <citation type="submission" date="2023-05" db="EMBL/GenBank/DDBJ databases">
        <authorList>
            <person name="Schelkunov M.I."/>
        </authorList>
    </citation>
    <scope>NUCLEOTIDE SEQUENCE</scope>
    <source>
        <strain evidence="1">Hsosn_3</strain>
        <tissue evidence="1">Leaf</tissue>
    </source>
</reference>
<gene>
    <name evidence="1" type="ORF">POM88_004569</name>
</gene>
<dbReference type="AlphaFoldDB" id="A0AAD8JIM4"/>
<dbReference type="Proteomes" id="UP001237642">
    <property type="component" value="Unassembled WGS sequence"/>
</dbReference>
<organism evidence="1 2">
    <name type="scientific">Heracleum sosnowskyi</name>
    <dbReference type="NCBI Taxonomy" id="360622"/>
    <lineage>
        <taxon>Eukaryota</taxon>
        <taxon>Viridiplantae</taxon>
        <taxon>Streptophyta</taxon>
        <taxon>Embryophyta</taxon>
        <taxon>Tracheophyta</taxon>
        <taxon>Spermatophyta</taxon>
        <taxon>Magnoliopsida</taxon>
        <taxon>eudicotyledons</taxon>
        <taxon>Gunneridae</taxon>
        <taxon>Pentapetalae</taxon>
        <taxon>asterids</taxon>
        <taxon>campanulids</taxon>
        <taxon>Apiales</taxon>
        <taxon>Apiaceae</taxon>
        <taxon>Apioideae</taxon>
        <taxon>apioid superclade</taxon>
        <taxon>Tordylieae</taxon>
        <taxon>Tordyliinae</taxon>
        <taxon>Heracleum</taxon>
    </lineage>
</organism>
<keyword evidence="2" id="KW-1185">Reference proteome</keyword>
<sequence length="157" mass="18189">MGEYRESLALIGRVMREDEYVVVIWVLREIEDNGLFWDEMSVIKLEACWTFEPMGFINKDQLVMWSATYGFLYNVKNECGGLKFTTVVQSSSDVKHSIRVGVVDRLSDFNELRMYMIKTVYLPKQEPRQPKMKEVASTSTSNRYDVLSDSDIWSAGC</sequence>
<reference evidence="1" key="1">
    <citation type="submission" date="2023-02" db="EMBL/GenBank/DDBJ databases">
        <title>Genome of toxic invasive species Heracleum sosnowskyi carries increased number of genes despite the absence of recent whole-genome duplications.</title>
        <authorList>
            <person name="Schelkunov M."/>
            <person name="Shtratnikova V."/>
            <person name="Makarenko M."/>
            <person name="Klepikova A."/>
            <person name="Omelchenko D."/>
            <person name="Novikova G."/>
            <person name="Obukhova E."/>
            <person name="Bogdanov V."/>
            <person name="Penin A."/>
            <person name="Logacheva M."/>
        </authorList>
    </citation>
    <scope>NUCLEOTIDE SEQUENCE</scope>
    <source>
        <strain evidence="1">Hsosn_3</strain>
        <tissue evidence="1">Leaf</tissue>
    </source>
</reference>
<protein>
    <submittedName>
        <fullName evidence="1">Uncharacterized protein</fullName>
    </submittedName>
</protein>
<accession>A0AAD8JIM4</accession>
<proteinExistence type="predicted"/>
<evidence type="ECO:0000313" key="2">
    <source>
        <dbReference type="Proteomes" id="UP001237642"/>
    </source>
</evidence>